<protein>
    <submittedName>
        <fullName evidence="2">Uncharacterized protein</fullName>
    </submittedName>
</protein>
<evidence type="ECO:0000313" key="2">
    <source>
        <dbReference type="EMBL" id="KAK7476197.1"/>
    </source>
</evidence>
<reference evidence="2 3" key="1">
    <citation type="journal article" date="2023" name="Sci. Data">
        <title>Genome assembly of the Korean intertidal mud-creeper Batillaria attramentaria.</title>
        <authorList>
            <person name="Patra A.K."/>
            <person name="Ho P.T."/>
            <person name="Jun S."/>
            <person name="Lee S.J."/>
            <person name="Kim Y."/>
            <person name="Won Y.J."/>
        </authorList>
    </citation>
    <scope>NUCLEOTIDE SEQUENCE [LARGE SCALE GENOMIC DNA]</scope>
    <source>
        <strain evidence="2">Wonlab-2016</strain>
    </source>
</reference>
<organism evidence="2 3">
    <name type="scientific">Batillaria attramentaria</name>
    <dbReference type="NCBI Taxonomy" id="370345"/>
    <lineage>
        <taxon>Eukaryota</taxon>
        <taxon>Metazoa</taxon>
        <taxon>Spiralia</taxon>
        <taxon>Lophotrochozoa</taxon>
        <taxon>Mollusca</taxon>
        <taxon>Gastropoda</taxon>
        <taxon>Caenogastropoda</taxon>
        <taxon>Sorbeoconcha</taxon>
        <taxon>Cerithioidea</taxon>
        <taxon>Batillariidae</taxon>
        <taxon>Batillaria</taxon>
    </lineage>
</organism>
<sequence length="84" mass="9063">MLKSPSDALVDKSSVSCQVITTTPRSQTNHRVTKVMHRSSGHQRNVSDTHADVKPSGSSREPAGSSKESHDLQVIHKIIDSAST</sequence>
<name>A0ABD0JMM1_9CAEN</name>
<feature type="compositionally biased region" description="Basic residues" evidence="1">
    <location>
        <begin position="31"/>
        <end position="41"/>
    </location>
</feature>
<dbReference type="AlphaFoldDB" id="A0ABD0JMM1"/>
<feature type="compositionally biased region" description="Basic and acidic residues" evidence="1">
    <location>
        <begin position="67"/>
        <end position="84"/>
    </location>
</feature>
<evidence type="ECO:0000256" key="1">
    <source>
        <dbReference type="SAM" id="MobiDB-lite"/>
    </source>
</evidence>
<feature type="region of interest" description="Disordered" evidence="1">
    <location>
        <begin position="24"/>
        <end position="84"/>
    </location>
</feature>
<evidence type="ECO:0000313" key="3">
    <source>
        <dbReference type="Proteomes" id="UP001519460"/>
    </source>
</evidence>
<proteinExistence type="predicted"/>
<keyword evidence="3" id="KW-1185">Reference proteome</keyword>
<dbReference type="EMBL" id="JACVVK020000382">
    <property type="protein sequence ID" value="KAK7476197.1"/>
    <property type="molecule type" value="Genomic_DNA"/>
</dbReference>
<dbReference type="Proteomes" id="UP001519460">
    <property type="component" value="Unassembled WGS sequence"/>
</dbReference>
<accession>A0ABD0JMM1</accession>
<gene>
    <name evidence="2" type="ORF">BaRGS_00032551</name>
</gene>
<comment type="caution">
    <text evidence="2">The sequence shown here is derived from an EMBL/GenBank/DDBJ whole genome shotgun (WGS) entry which is preliminary data.</text>
</comment>